<proteinExistence type="predicted"/>
<dbReference type="RefSeq" id="XP_033390113.1">
    <property type="nucleotide sequence ID" value="XM_033531565.1"/>
</dbReference>
<feature type="region of interest" description="Disordered" evidence="1">
    <location>
        <begin position="175"/>
        <end position="209"/>
    </location>
</feature>
<feature type="compositionally biased region" description="Basic and acidic residues" evidence="1">
    <location>
        <begin position="200"/>
        <end position="209"/>
    </location>
</feature>
<name>A0A6A5YB03_9PLEO</name>
<organism evidence="2 3">
    <name type="scientific">Aaosphaeria arxii CBS 175.79</name>
    <dbReference type="NCBI Taxonomy" id="1450172"/>
    <lineage>
        <taxon>Eukaryota</taxon>
        <taxon>Fungi</taxon>
        <taxon>Dikarya</taxon>
        <taxon>Ascomycota</taxon>
        <taxon>Pezizomycotina</taxon>
        <taxon>Dothideomycetes</taxon>
        <taxon>Pleosporomycetidae</taxon>
        <taxon>Pleosporales</taxon>
        <taxon>Pleosporales incertae sedis</taxon>
        <taxon>Aaosphaeria</taxon>
    </lineage>
</organism>
<evidence type="ECO:0000313" key="3">
    <source>
        <dbReference type="Proteomes" id="UP000799778"/>
    </source>
</evidence>
<dbReference type="Proteomes" id="UP000799778">
    <property type="component" value="Unassembled WGS sequence"/>
</dbReference>
<evidence type="ECO:0000313" key="2">
    <source>
        <dbReference type="EMBL" id="KAF2021774.1"/>
    </source>
</evidence>
<dbReference type="AlphaFoldDB" id="A0A6A5YB03"/>
<reference evidence="2" key="1">
    <citation type="journal article" date="2020" name="Stud. Mycol.">
        <title>101 Dothideomycetes genomes: a test case for predicting lifestyles and emergence of pathogens.</title>
        <authorList>
            <person name="Haridas S."/>
            <person name="Albert R."/>
            <person name="Binder M."/>
            <person name="Bloem J."/>
            <person name="Labutti K."/>
            <person name="Salamov A."/>
            <person name="Andreopoulos B."/>
            <person name="Baker S."/>
            <person name="Barry K."/>
            <person name="Bills G."/>
            <person name="Bluhm B."/>
            <person name="Cannon C."/>
            <person name="Castanera R."/>
            <person name="Culley D."/>
            <person name="Daum C."/>
            <person name="Ezra D."/>
            <person name="Gonzalez J."/>
            <person name="Henrissat B."/>
            <person name="Kuo A."/>
            <person name="Liang C."/>
            <person name="Lipzen A."/>
            <person name="Lutzoni F."/>
            <person name="Magnuson J."/>
            <person name="Mondo S."/>
            <person name="Nolan M."/>
            <person name="Ohm R."/>
            <person name="Pangilinan J."/>
            <person name="Park H.-J."/>
            <person name="Ramirez L."/>
            <person name="Alfaro M."/>
            <person name="Sun H."/>
            <person name="Tritt A."/>
            <person name="Yoshinaga Y."/>
            <person name="Zwiers L.-H."/>
            <person name="Turgeon B."/>
            <person name="Goodwin S."/>
            <person name="Spatafora J."/>
            <person name="Crous P."/>
            <person name="Grigoriev I."/>
        </authorList>
    </citation>
    <scope>NUCLEOTIDE SEQUENCE</scope>
    <source>
        <strain evidence="2">CBS 175.79</strain>
    </source>
</reference>
<dbReference type="OrthoDB" id="3485856at2759"/>
<gene>
    <name evidence="2" type="ORF">BU24DRAFT_457712</name>
</gene>
<protein>
    <submittedName>
        <fullName evidence="2">Uncharacterized protein</fullName>
    </submittedName>
</protein>
<dbReference type="EMBL" id="ML978066">
    <property type="protein sequence ID" value="KAF2021774.1"/>
    <property type="molecule type" value="Genomic_DNA"/>
</dbReference>
<dbReference type="GeneID" id="54288962"/>
<keyword evidence="3" id="KW-1185">Reference proteome</keyword>
<evidence type="ECO:0000256" key="1">
    <source>
        <dbReference type="SAM" id="MobiDB-lite"/>
    </source>
</evidence>
<feature type="region of interest" description="Disordered" evidence="1">
    <location>
        <begin position="1"/>
        <end position="29"/>
    </location>
</feature>
<sequence>MSTSQADLTQYPRVTPPQSIADQPLTPPKTDKKAIAGALRIEFRLVEGEYGLIEKTLQQDNVLSGYVQDKIRSVNFRYYEWLLVWIFPTARSRAKQRCRYGGPKYSMSLSGPELQAVGVVLDEAFRDDEGNAVDHPGICLRLSDFTCERLARGEMGDEDEDVGISESKLRRALRTEPLGNHAKKQERSETPPEEVTPGDEAGHAKEEERASKRADLDWIIRTEHQLRASQTRLLSMEKLLYSNARANCNYAFCPDCISRRRDALCISSCSVVPLPSIAFPVSSLNP</sequence>
<accession>A0A6A5YB03</accession>